<feature type="compositionally biased region" description="Polar residues" evidence="1">
    <location>
        <begin position="93"/>
        <end position="103"/>
    </location>
</feature>
<evidence type="ECO:0000313" key="2">
    <source>
        <dbReference type="EMBL" id="KAK7064994.1"/>
    </source>
</evidence>
<dbReference type="Proteomes" id="UP001362999">
    <property type="component" value="Unassembled WGS sequence"/>
</dbReference>
<accession>A0AAW0ELL7</accession>
<feature type="region of interest" description="Disordered" evidence="1">
    <location>
        <begin position="76"/>
        <end position="111"/>
    </location>
</feature>
<evidence type="ECO:0000313" key="3">
    <source>
        <dbReference type="Proteomes" id="UP001362999"/>
    </source>
</evidence>
<reference evidence="2 3" key="1">
    <citation type="journal article" date="2024" name="J Genomics">
        <title>Draft genome sequencing and assembly of Favolaschia claudopus CIRM-BRFM 2984 isolated from oak limbs.</title>
        <authorList>
            <person name="Navarro D."/>
            <person name="Drula E."/>
            <person name="Chaduli D."/>
            <person name="Cazenave R."/>
            <person name="Ahrendt S."/>
            <person name="Wang J."/>
            <person name="Lipzen A."/>
            <person name="Daum C."/>
            <person name="Barry K."/>
            <person name="Grigoriev I.V."/>
            <person name="Favel A."/>
            <person name="Rosso M.N."/>
            <person name="Martin F."/>
        </authorList>
    </citation>
    <scope>NUCLEOTIDE SEQUENCE [LARGE SCALE GENOMIC DNA]</scope>
    <source>
        <strain evidence="2 3">CIRM-BRFM 2984</strain>
    </source>
</reference>
<evidence type="ECO:0000256" key="1">
    <source>
        <dbReference type="SAM" id="MobiDB-lite"/>
    </source>
</evidence>
<gene>
    <name evidence="2" type="ORF">R3P38DRAFT_3420263</name>
</gene>
<protein>
    <submittedName>
        <fullName evidence="2">Uncharacterized protein</fullName>
    </submittedName>
</protein>
<organism evidence="2 3">
    <name type="scientific">Favolaschia claudopus</name>
    <dbReference type="NCBI Taxonomy" id="2862362"/>
    <lineage>
        <taxon>Eukaryota</taxon>
        <taxon>Fungi</taxon>
        <taxon>Dikarya</taxon>
        <taxon>Basidiomycota</taxon>
        <taxon>Agaricomycotina</taxon>
        <taxon>Agaricomycetes</taxon>
        <taxon>Agaricomycetidae</taxon>
        <taxon>Agaricales</taxon>
        <taxon>Marasmiineae</taxon>
        <taxon>Mycenaceae</taxon>
        <taxon>Favolaschia</taxon>
    </lineage>
</organism>
<keyword evidence="3" id="KW-1185">Reference proteome</keyword>
<dbReference type="EMBL" id="JAWWNJ010000001">
    <property type="protein sequence ID" value="KAK7064994.1"/>
    <property type="molecule type" value="Genomic_DNA"/>
</dbReference>
<name>A0AAW0ELL7_9AGAR</name>
<sequence length="453" mass="49905">MSTLIRRSRRHGYLRQRLGPENLARFGRNQIGGSSAARVDETATCFITTTTHSTSLTSPPNFSLSPSLLLPSPLSELTLPRSPLPPSTSSPPQRYSNLVESNNTLSSAPTPTLPTTLSHLFSITFKDASQTYLDDLTADQLVPTAQSHATCCPPSPLGPVISIPPLHARRLEAFQGTPRLVKSHEHNFNALSILPSMSAALRRTVLRVRIDFAREHRNIFAFLCWVEAAGRQNLRRPDETTYNSVAFNVLAVHKRRAAARTLDYIDRRPARGTWAWVQAAGRLTPRLQAQGGALIRSGQLGLDFFVTVAAAAAAQRRKVLTLYNDVPRAGRKLGSKLPAGSTLQASSMGFTNELRLSSPDRRLLYESSSDERAVLQTLITRRIVVRQATLATDIEYTTYRRPASDGCSGHRLHNISSSGERPLLRKVISGDSDIDDTTYRRPASNVLISIVER</sequence>
<comment type="caution">
    <text evidence="2">The sequence shown here is derived from an EMBL/GenBank/DDBJ whole genome shotgun (WGS) entry which is preliminary data.</text>
</comment>
<dbReference type="AlphaFoldDB" id="A0AAW0ELL7"/>
<proteinExistence type="predicted"/>